<gene>
    <name evidence="1" type="ORF">LQ327_13280</name>
</gene>
<name>A0ABS8PA01_9PSEU</name>
<proteinExistence type="predicted"/>
<evidence type="ECO:0000313" key="2">
    <source>
        <dbReference type="Proteomes" id="UP001199469"/>
    </source>
</evidence>
<accession>A0ABS8PA01</accession>
<reference evidence="1 2" key="1">
    <citation type="submission" date="2021-11" db="EMBL/GenBank/DDBJ databases">
        <title>Draft genome sequence of Actinomycetospora sp. SF1 isolated from the rhizosphere soil.</title>
        <authorList>
            <person name="Duangmal K."/>
            <person name="Chantavorakit T."/>
        </authorList>
    </citation>
    <scope>NUCLEOTIDE SEQUENCE [LARGE SCALE GENOMIC DNA]</scope>
    <source>
        <strain evidence="1 2">TBRC 5722</strain>
    </source>
</reference>
<dbReference type="Proteomes" id="UP001199469">
    <property type="component" value="Unassembled WGS sequence"/>
</dbReference>
<protein>
    <submittedName>
        <fullName evidence="1">Uncharacterized protein</fullName>
    </submittedName>
</protein>
<sequence length="53" mass="5919">MDVKKLVIAIVVIFVLFFVISQPRASADFVLNILHLLESAANSVVLFLRSLFT</sequence>
<keyword evidence="2" id="KW-1185">Reference proteome</keyword>
<comment type="caution">
    <text evidence="1">The sequence shown here is derived from an EMBL/GenBank/DDBJ whole genome shotgun (WGS) entry which is preliminary data.</text>
</comment>
<organism evidence="1 2">
    <name type="scientific">Actinomycetospora endophytica</name>
    <dbReference type="NCBI Taxonomy" id="2291215"/>
    <lineage>
        <taxon>Bacteria</taxon>
        <taxon>Bacillati</taxon>
        <taxon>Actinomycetota</taxon>
        <taxon>Actinomycetes</taxon>
        <taxon>Pseudonocardiales</taxon>
        <taxon>Pseudonocardiaceae</taxon>
        <taxon>Actinomycetospora</taxon>
    </lineage>
</organism>
<dbReference type="RefSeq" id="WP_230734246.1">
    <property type="nucleotide sequence ID" value="NZ_JAJNDB010000002.1"/>
</dbReference>
<dbReference type="EMBL" id="JAJNDB010000002">
    <property type="protein sequence ID" value="MCD2194345.1"/>
    <property type="molecule type" value="Genomic_DNA"/>
</dbReference>
<evidence type="ECO:0000313" key="1">
    <source>
        <dbReference type="EMBL" id="MCD2194345.1"/>
    </source>
</evidence>